<accession>A0ABS0YSD4</accession>
<sequence length="484" mass="48867">MRSVKLSAVMAMVAVLVGLLGCGGGGSKGPALTSITVTPGDSTLSVGTTGRFTATGTYSDNSTRDITNQVSWSSSVTGVATISNASGNKGVVTAVSVGTTTLTAKVGSFNASTTLTTTPALTPVANVMPLTVNGSLCSPGSYLNKACVSVTICNPDLSACQTVNDILLDTGSYGLRVFQQAIPDLTLPPVASGTGSLTGCVQFADNSSLWGPIKTAMVKLGNEPFVSVPIQVINSSFGSLPSACANADPTPVSSGFAGILGVGVAKEDCGPLCTFTSANGVYFSCSGSVCVDTTVPLADQVQNPVATLPVDNNGLIVSLPPVPVGGVPSIAGSVILGIGTSTNNTLTSSVVLKTDADGDFTTIFNGTPTNGFADTGSNGLFFPSTDSTLLPVCPSPNTDWYCPPVTRTLLATNVSATGAPRSTVSFQISNFISLVNSSNHVFSDIGGQSSFGFDWGLPFFMGRSVAFGIEGETSPLGTGPYVAY</sequence>
<organism evidence="2 3">
    <name type="scientific">Geomonas propionica</name>
    <dbReference type="NCBI Taxonomy" id="2798582"/>
    <lineage>
        <taxon>Bacteria</taxon>
        <taxon>Pseudomonadati</taxon>
        <taxon>Thermodesulfobacteriota</taxon>
        <taxon>Desulfuromonadia</taxon>
        <taxon>Geobacterales</taxon>
        <taxon>Geobacteraceae</taxon>
        <taxon>Geomonas</taxon>
    </lineage>
</organism>
<name>A0ABS0YSD4_9BACT</name>
<evidence type="ECO:0000313" key="2">
    <source>
        <dbReference type="EMBL" id="MBJ6800881.1"/>
    </source>
</evidence>
<evidence type="ECO:0000313" key="3">
    <source>
        <dbReference type="Proteomes" id="UP000641025"/>
    </source>
</evidence>
<dbReference type="EMBL" id="JAEMHK010000008">
    <property type="protein sequence ID" value="MBJ6800881.1"/>
    <property type="molecule type" value="Genomic_DNA"/>
</dbReference>
<gene>
    <name evidence="2" type="ORF">JFN90_12140</name>
</gene>
<keyword evidence="3" id="KW-1185">Reference proteome</keyword>
<dbReference type="Pfam" id="PF11925">
    <property type="entry name" value="DUF3443"/>
    <property type="match status" value="1"/>
</dbReference>
<dbReference type="SMART" id="SM00635">
    <property type="entry name" value="BID_2"/>
    <property type="match status" value="1"/>
</dbReference>
<evidence type="ECO:0000259" key="1">
    <source>
        <dbReference type="SMART" id="SM00635"/>
    </source>
</evidence>
<dbReference type="Gene3D" id="2.60.40.1080">
    <property type="match status" value="1"/>
</dbReference>
<dbReference type="InterPro" id="IPR003343">
    <property type="entry name" value="Big_2"/>
</dbReference>
<proteinExistence type="predicted"/>
<comment type="caution">
    <text evidence="2">The sequence shown here is derived from an EMBL/GenBank/DDBJ whole genome shotgun (WGS) entry which is preliminary data.</text>
</comment>
<reference evidence="2 3" key="1">
    <citation type="submission" date="2020-12" db="EMBL/GenBank/DDBJ databases">
        <title>Geomonas sp. Red259, isolated from paddy soil.</title>
        <authorList>
            <person name="Xu Z."/>
            <person name="Zhang Z."/>
            <person name="Masuda Y."/>
            <person name="Itoh H."/>
            <person name="Senoo K."/>
        </authorList>
    </citation>
    <scope>NUCLEOTIDE SEQUENCE [LARGE SCALE GENOMIC DNA]</scope>
    <source>
        <strain evidence="2 3">Red259</strain>
    </source>
</reference>
<dbReference type="InterPro" id="IPR008964">
    <property type="entry name" value="Invasin/intimin_cell_adhesion"/>
</dbReference>
<dbReference type="Proteomes" id="UP000641025">
    <property type="component" value="Unassembled WGS sequence"/>
</dbReference>
<dbReference type="SUPFAM" id="SSF49373">
    <property type="entry name" value="Invasin/intimin cell-adhesion fragments"/>
    <property type="match status" value="1"/>
</dbReference>
<feature type="domain" description="BIG2" evidence="1">
    <location>
        <begin position="31"/>
        <end position="116"/>
    </location>
</feature>
<dbReference type="InterPro" id="IPR021847">
    <property type="entry name" value="DUF3443"/>
</dbReference>
<dbReference type="RefSeq" id="WP_199395381.1">
    <property type="nucleotide sequence ID" value="NZ_JAEMHK010000008.1"/>
</dbReference>
<dbReference type="PROSITE" id="PS51257">
    <property type="entry name" value="PROKAR_LIPOPROTEIN"/>
    <property type="match status" value="1"/>
</dbReference>
<dbReference type="Pfam" id="PF02368">
    <property type="entry name" value="Big_2"/>
    <property type="match status" value="1"/>
</dbReference>
<protein>
    <submittedName>
        <fullName evidence="2">DUF3443 family protein</fullName>
    </submittedName>
</protein>